<dbReference type="Proteomes" id="UP001062846">
    <property type="component" value="Chromosome 10"/>
</dbReference>
<organism evidence="1 2">
    <name type="scientific">Rhododendron molle</name>
    <name type="common">Chinese azalea</name>
    <name type="synonym">Azalea mollis</name>
    <dbReference type="NCBI Taxonomy" id="49168"/>
    <lineage>
        <taxon>Eukaryota</taxon>
        <taxon>Viridiplantae</taxon>
        <taxon>Streptophyta</taxon>
        <taxon>Embryophyta</taxon>
        <taxon>Tracheophyta</taxon>
        <taxon>Spermatophyta</taxon>
        <taxon>Magnoliopsida</taxon>
        <taxon>eudicotyledons</taxon>
        <taxon>Gunneridae</taxon>
        <taxon>Pentapetalae</taxon>
        <taxon>asterids</taxon>
        <taxon>Ericales</taxon>
        <taxon>Ericaceae</taxon>
        <taxon>Ericoideae</taxon>
        <taxon>Rhodoreae</taxon>
        <taxon>Rhododendron</taxon>
    </lineage>
</organism>
<evidence type="ECO:0000313" key="1">
    <source>
        <dbReference type="EMBL" id="KAI8535692.1"/>
    </source>
</evidence>
<protein>
    <submittedName>
        <fullName evidence="1">Uncharacterized protein</fullName>
    </submittedName>
</protein>
<evidence type="ECO:0000313" key="2">
    <source>
        <dbReference type="Proteomes" id="UP001062846"/>
    </source>
</evidence>
<sequence length="114" mass="12860">MFSFLRISAPTCSFPRKVSLSIIGNVRSIYRAPGPKIDIGRRPYRIPTRVPPVLQVADECVVLRRTSAGERESPRRYLHPKPPSHKKFPNSRWSEDATCGDRVFSARPSLGPCL</sequence>
<name>A0ACC0M587_RHOML</name>
<keyword evidence="2" id="KW-1185">Reference proteome</keyword>
<reference evidence="1" key="1">
    <citation type="submission" date="2022-02" db="EMBL/GenBank/DDBJ databases">
        <title>Plant Genome Project.</title>
        <authorList>
            <person name="Zhang R.-G."/>
        </authorList>
    </citation>
    <scope>NUCLEOTIDE SEQUENCE</scope>
    <source>
        <strain evidence="1">AT1</strain>
    </source>
</reference>
<accession>A0ACC0M587</accession>
<gene>
    <name evidence="1" type="ORF">RHMOL_Rhmol10G0193600</name>
</gene>
<proteinExistence type="predicted"/>
<dbReference type="EMBL" id="CM046397">
    <property type="protein sequence ID" value="KAI8535692.1"/>
    <property type="molecule type" value="Genomic_DNA"/>
</dbReference>
<comment type="caution">
    <text evidence="1">The sequence shown here is derived from an EMBL/GenBank/DDBJ whole genome shotgun (WGS) entry which is preliminary data.</text>
</comment>